<accession>A0ABT8TC93</accession>
<dbReference type="Gene3D" id="1.10.10.10">
    <property type="entry name" value="Winged helix-like DNA-binding domain superfamily/Winged helix DNA-binding domain"/>
    <property type="match status" value="1"/>
</dbReference>
<dbReference type="InterPro" id="IPR036390">
    <property type="entry name" value="WH_DNA-bd_sf"/>
</dbReference>
<dbReference type="Pfam" id="PF03466">
    <property type="entry name" value="LysR_substrate"/>
    <property type="match status" value="1"/>
</dbReference>
<protein>
    <submittedName>
        <fullName evidence="6">LysR family transcriptional regulator</fullName>
    </submittedName>
</protein>
<evidence type="ECO:0000256" key="4">
    <source>
        <dbReference type="ARBA" id="ARBA00023163"/>
    </source>
</evidence>
<keyword evidence="7" id="KW-1185">Reference proteome</keyword>
<evidence type="ECO:0000256" key="3">
    <source>
        <dbReference type="ARBA" id="ARBA00023125"/>
    </source>
</evidence>
<comment type="caution">
    <text evidence="6">The sequence shown here is derived from an EMBL/GenBank/DDBJ whole genome shotgun (WGS) entry which is preliminary data.</text>
</comment>
<dbReference type="InterPro" id="IPR000847">
    <property type="entry name" value="LysR_HTH_N"/>
</dbReference>
<dbReference type="RefSeq" id="WP_302711396.1">
    <property type="nucleotide sequence ID" value="NZ_JAULRT010000035.1"/>
</dbReference>
<evidence type="ECO:0000259" key="5">
    <source>
        <dbReference type="PROSITE" id="PS50931"/>
    </source>
</evidence>
<dbReference type="PROSITE" id="PS50931">
    <property type="entry name" value="HTH_LYSR"/>
    <property type="match status" value="1"/>
</dbReference>
<dbReference type="Pfam" id="PF00126">
    <property type="entry name" value="HTH_1"/>
    <property type="match status" value="1"/>
</dbReference>
<dbReference type="EMBL" id="JAULRT010000035">
    <property type="protein sequence ID" value="MDO3381265.1"/>
    <property type="molecule type" value="Genomic_DNA"/>
</dbReference>
<evidence type="ECO:0000256" key="1">
    <source>
        <dbReference type="ARBA" id="ARBA00009437"/>
    </source>
</evidence>
<feature type="domain" description="HTH lysR-type" evidence="5">
    <location>
        <begin position="10"/>
        <end position="59"/>
    </location>
</feature>
<dbReference type="Proteomes" id="UP001168380">
    <property type="component" value="Unassembled WGS sequence"/>
</dbReference>
<evidence type="ECO:0000313" key="7">
    <source>
        <dbReference type="Proteomes" id="UP001168380"/>
    </source>
</evidence>
<dbReference type="SUPFAM" id="SSF46785">
    <property type="entry name" value="Winged helix' DNA-binding domain"/>
    <property type="match status" value="1"/>
</dbReference>
<name>A0ABT8TC93_9GAMM</name>
<organism evidence="6 7">
    <name type="scientific">Gilvimarinus algae</name>
    <dbReference type="NCBI Taxonomy" id="3058037"/>
    <lineage>
        <taxon>Bacteria</taxon>
        <taxon>Pseudomonadati</taxon>
        <taxon>Pseudomonadota</taxon>
        <taxon>Gammaproteobacteria</taxon>
        <taxon>Cellvibrionales</taxon>
        <taxon>Cellvibrionaceae</taxon>
        <taxon>Gilvimarinus</taxon>
    </lineage>
</organism>
<dbReference type="InterPro" id="IPR058163">
    <property type="entry name" value="LysR-type_TF_proteobact-type"/>
</dbReference>
<keyword evidence="2" id="KW-0805">Transcription regulation</keyword>
<keyword evidence="4" id="KW-0804">Transcription</keyword>
<dbReference type="InterPro" id="IPR036388">
    <property type="entry name" value="WH-like_DNA-bd_sf"/>
</dbReference>
<keyword evidence="3" id="KW-0238">DNA-binding</keyword>
<dbReference type="Gene3D" id="3.40.190.290">
    <property type="match status" value="1"/>
</dbReference>
<dbReference type="InterPro" id="IPR005119">
    <property type="entry name" value="LysR_subst-bd"/>
</dbReference>
<gene>
    <name evidence="6" type="ORF">QWI16_03710</name>
</gene>
<comment type="similarity">
    <text evidence="1">Belongs to the LysR transcriptional regulatory family.</text>
</comment>
<dbReference type="SUPFAM" id="SSF53850">
    <property type="entry name" value="Periplasmic binding protein-like II"/>
    <property type="match status" value="1"/>
</dbReference>
<reference evidence="6" key="1">
    <citation type="submission" date="2023-07" db="EMBL/GenBank/DDBJ databases">
        <title>Gilvimarinus algae sp. nov., isolated from the surface of Kelp.</title>
        <authorList>
            <person name="Sun Y.Y."/>
            <person name="Gong Y."/>
            <person name="Du Z.J."/>
        </authorList>
    </citation>
    <scope>NUCLEOTIDE SEQUENCE</scope>
    <source>
        <strain evidence="6">SDUM040014</strain>
    </source>
</reference>
<sequence>MVDWEGINEFVAVSETGSFTAAAHRLGLSIAHVSRRIKARESRMNTRLLHRTTRKVTLTEEGQMFYQHCRQILDALASAENTLADLQASPSGILRITAPVSFGEKYIAPLINDFALQHPRLTLDLRLNNRRLDLMDEGLDLAIRLGPLEDSRLIARQLAERIPIVCAAPSYLAHFGQPHTLGELSHHNCLLGTLDYWRFREGEKSRTIRVHGSLRCNNGPSLLDAARKGLGLVQLPDYYVRDDIAERRLIPVLEAYTPEREGIWALYPPTRRLSPKVRLLVHHLEEQLPRACTQ</sequence>
<evidence type="ECO:0000313" key="6">
    <source>
        <dbReference type="EMBL" id="MDO3381265.1"/>
    </source>
</evidence>
<evidence type="ECO:0000256" key="2">
    <source>
        <dbReference type="ARBA" id="ARBA00023015"/>
    </source>
</evidence>
<proteinExistence type="inferred from homology"/>
<dbReference type="PANTHER" id="PTHR30537:SF10">
    <property type="entry name" value="TRANSCRIPTIONAL REGULATOR-RELATED"/>
    <property type="match status" value="1"/>
</dbReference>
<dbReference type="PANTHER" id="PTHR30537">
    <property type="entry name" value="HTH-TYPE TRANSCRIPTIONAL REGULATOR"/>
    <property type="match status" value="1"/>
</dbReference>